<organism evidence="2 3">
    <name type="scientific">Streptomyces pakalii</name>
    <dbReference type="NCBI Taxonomy" id="3036494"/>
    <lineage>
        <taxon>Bacteria</taxon>
        <taxon>Bacillati</taxon>
        <taxon>Actinomycetota</taxon>
        <taxon>Actinomycetes</taxon>
        <taxon>Kitasatosporales</taxon>
        <taxon>Streptomycetaceae</taxon>
        <taxon>Streptomyces</taxon>
    </lineage>
</organism>
<feature type="region of interest" description="Disordered" evidence="1">
    <location>
        <begin position="1"/>
        <end position="40"/>
    </location>
</feature>
<dbReference type="RefSeq" id="WP_283901417.1">
    <property type="nucleotide sequence ID" value="NZ_JARWAF010000024.1"/>
</dbReference>
<proteinExistence type="predicted"/>
<evidence type="ECO:0000313" key="2">
    <source>
        <dbReference type="EMBL" id="MDJ1645412.1"/>
    </source>
</evidence>
<protein>
    <recommendedName>
        <fullName evidence="4">Transposase</fullName>
    </recommendedName>
</protein>
<sequence length="40" mass="4112">MAKARAGRSRGGVAGELPRHDQQHGTITTGDIPAPELSTA</sequence>
<evidence type="ECO:0000313" key="3">
    <source>
        <dbReference type="Proteomes" id="UP001237194"/>
    </source>
</evidence>
<reference evidence="2 3" key="1">
    <citation type="submission" date="2023-04" db="EMBL/GenBank/DDBJ databases">
        <title>A novel species of the genus Streptomyces: Streptomyces pakalii sp. nov. isolated from a Mexican soil jungle.</title>
        <authorList>
            <person name="Chavez-Hernandez M.A."/>
            <person name="Ortiz-Alvarez J."/>
            <person name="Villa-Tanaca L."/>
            <person name="Hernandez-Rodriguez C."/>
        </authorList>
    </citation>
    <scope>NUCLEOTIDE SEQUENCE [LARGE SCALE GENOMIC DNA]</scope>
    <source>
        <strain evidence="2 3">ENCB-J15</strain>
    </source>
</reference>
<gene>
    <name evidence="2" type="ORF">P5W92_34140</name>
</gene>
<dbReference type="Proteomes" id="UP001237194">
    <property type="component" value="Unassembled WGS sequence"/>
</dbReference>
<dbReference type="EMBL" id="JARWAF010000024">
    <property type="protein sequence ID" value="MDJ1645412.1"/>
    <property type="molecule type" value="Genomic_DNA"/>
</dbReference>
<accession>A0ABT7DHY1</accession>
<keyword evidence="3" id="KW-1185">Reference proteome</keyword>
<name>A0ABT7DHY1_9ACTN</name>
<comment type="caution">
    <text evidence="2">The sequence shown here is derived from an EMBL/GenBank/DDBJ whole genome shotgun (WGS) entry which is preliminary data.</text>
</comment>
<evidence type="ECO:0000256" key="1">
    <source>
        <dbReference type="SAM" id="MobiDB-lite"/>
    </source>
</evidence>
<evidence type="ECO:0008006" key="4">
    <source>
        <dbReference type="Google" id="ProtNLM"/>
    </source>
</evidence>